<organism evidence="6 7">
    <name type="scientific">Roseicyclus mahoneyensis</name>
    <dbReference type="NCBI Taxonomy" id="164332"/>
    <lineage>
        <taxon>Bacteria</taxon>
        <taxon>Pseudomonadati</taxon>
        <taxon>Pseudomonadota</taxon>
        <taxon>Alphaproteobacteria</taxon>
        <taxon>Rhodobacterales</taxon>
        <taxon>Roseobacteraceae</taxon>
        <taxon>Roseicyclus</taxon>
    </lineage>
</organism>
<name>A0A316GM65_9RHOB</name>
<feature type="active site" description="Nucleophile" evidence="4">
    <location>
        <position position="42"/>
    </location>
</feature>
<dbReference type="SUPFAM" id="SSF52151">
    <property type="entry name" value="FabD/lysophospholipase-like"/>
    <property type="match status" value="1"/>
</dbReference>
<dbReference type="AlphaFoldDB" id="A0A316GM65"/>
<sequence length="295" mass="30633">MSRSPKLGLALGSGGARGWAHLGVLSVLDEMGLKPDIIAGCSMGALVGAAEAGGVRAELEAWARDLTQARFLGLVDLRLSSGGLVAGREIASVLGDWGLDCEIGSLAVPFTAVATHLETGREVWLDEGPLLPAVRASLSIPGLFAPQHLKGRWLVDGGLTNPVPISVARAKGADVIFAVNPNAKPSGRVWVPEPAAASLWTRLAASLPGALKPEVLDDVVRPQGGDVVAAAIDMLTEYLRRTRAAADPPDVMIDIDLSDFSTMAFFEAKTAIEAGRKAAEDARPRIEAALEAAGA</sequence>
<evidence type="ECO:0000259" key="5">
    <source>
        <dbReference type="PROSITE" id="PS51635"/>
    </source>
</evidence>
<dbReference type="PANTHER" id="PTHR14226:SF76">
    <property type="entry name" value="NTE FAMILY PROTEIN RSSA"/>
    <property type="match status" value="1"/>
</dbReference>
<comment type="caution">
    <text evidence="6">The sequence shown here is derived from an EMBL/GenBank/DDBJ whole genome shotgun (WGS) entry which is preliminary data.</text>
</comment>
<dbReference type="Gene3D" id="3.40.1090.10">
    <property type="entry name" value="Cytosolic phospholipase A2 catalytic domain"/>
    <property type="match status" value="2"/>
</dbReference>
<protein>
    <submittedName>
        <fullName evidence="6">NTE family protein</fullName>
    </submittedName>
</protein>
<comment type="caution">
    <text evidence="4">Lacks conserved residue(s) required for the propagation of feature annotation.</text>
</comment>
<dbReference type="Proteomes" id="UP000245708">
    <property type="component" value="Unassembled WGS sequence"/>
</dbReference>
<dbReference type="InterPro" id="IPR002641">
    <property type="entry name" value="PNPLA_dom"/>
</dbReference>
<evidence type="ECO:0000256" key="2">
    <source>
        <dbReference type="ARBA" id="ARBA00022963"/>
    </source>
</evidence>
<dbReference type="PROSITE" id="PS51635">
    <property type="entry name" value="PNPLA"/>
    <property type="match status" value="1"/>
</dbReference>
<dbReference type="GO" id="GO:0016787">
    <property type="term" value="F:hydrolase activity"/>
    <property type="evidence" value="ECO:0007669"/>
    <property type="project" value="UniProtKB-UniRule"/>
</dbReference>
<dbReference type="Pfam" id="PF01734">
    <property type="entry name" value="Patatin"/>
    <property type="match status" value="1"/>
</dbReference>
<feature type="short sequence motif" description="GXSXG" evidence="4">
    <location>
        <begin position="40"/>
        <end position="44"/>
    </location>
</feature>
<feature type="active site" description="Proton acceptor" evidence="4">
    <location>
        <position position="156"/>
    </location>
</feature>
<reference evidence="6 7" key="1">
    <citation type="submission" date="2018-05" db="EMBL/GenBank/DDBJ databases">
        <title>Genomic Encyclopedia of Type Strains, Phase IV (KMG-IV): sequencing the most valuable type-strain genomes for metagenomic binning, comparative biology and taxonomic classification.</title>
        <authorList>
            <person name="Goeker M."/>
        </authorList>
    </citation>
    <scope>NUCLEOTIDE SEQUENCE [LARGE SCALE GENOMIC DNA]</scope>
    <source>
        <strain evidence="6 7">DSM 16097</strain>
    </source>
</reference>
<dbReference type="OrthoDB" id="5290098at2"/>
<evidence type="ECO:0000256" key="1">
    <source>
        <dbReference type="ARBA" id="ARBA00022801"/>
    </source>
</evidence>
<evidence type="ECO:0000256" key="4">
    <source>
        <dbReference type="PROSITE-ProRule" id="PRU01161"/>
    </source>
</evidence>
<dbReference type="InterPro" id="IPR050301">
    <property type="entry name" value="NTE"/>
</dbReference>
<evidence type="ECO:0000313" key="6">
    <source>
        <dbReference type="EMBL" id="PWK62260.1"/>
    </source>
</evidence>
<dbReference type="GO" id="GO:0016042">
    <property type="term" value="P:lipid catabolic process"/>
    <property type="evidence" value="ECO:0007669"/>
    <property type="project" value="UniProtKB-UniRule"/>
</dbReference>
<dbReference type="InterPro" id="IPR016035">
    <property type="entry name" value="Acyl_Trfase/lysoPLipase"/>
</dbReference>
<evidence type="ECO:0000256" key="3">
    <source>
        <dbReference type="ARBA" id="ARBA00023098"/>
    </source>
</evidence>
<feature type="domain" description="PNPLA" evidence="5">
    <location>
        <begin position="9"/>
        <end position="169"/>
    </location>
</feature>
<keyword evidence="7" id="KW-1185">Reference proteome</keyword>
<dbReference type="RefSeq" id="WP_109664488.1">
    <property type="nucleotide sequence ID" value="NZ_QGGW01000001.1"/>
</dbReference>
<dbReference type="PANTHER" id="PTHR14226">
    <property type="entry name" value="NEUROPATHY TARGET ESTERASE/SWISS CHEESE D.MELANOGASTER"/>
    <property type="match status" value="1"/>
</dbReference>
<proteinExistence type="predicted"/>
<accession>A0A316GM65</accession>
<keyword evidence="3 4" id="KW-0443">Lipid metabolism</keyword>
<dbReference type="EMBL" id="QGGW01000001">
    <property type="protein sequence ID" value="PWK62260.1"/>
    <property type="molecule type" value="Genomic_DNA"/>
</dbReference>
<gene>
    <name evidence="6" type="ORF">C7455_101286</name>
</gene>
<keyword evidence="2 4" id="KW-0442">Lipid degradation</keyword>
<feature type="short sequence motif" description="DGA/G" evidence="4">
    <location>
        <begin position="156"/>
        <end position="158"/>
    </location>
</feature>
<keyword evidence="1 4" id="KW-0378">Hydrolase</keyword>
<evidence type="ECO:0000313" key="7">
    <source>
        <dbReference type="Proteomes" id="UP000245708"/>
    </source>
</evidence>